<evidence type="ECO:0000313" key="12">
    <source>
        <dbReference type="EMBL" id="AFP04423.1"/>
    </source>
</evidence>
<comment type="similarity">
    <text evidence="2">Belongs to the canopy family.</text>
</comment>
<evidence type="ECO:0000256" key="3">
    <source>
        <dbReference type="ARBA" id="ARBA00022588"/>
    </source>
</evidence>
<organism evidence="12">
    <name type="scientific">Callorhinchus milii</name>
    <name type="common">Ghost shark</name>
    <dbReference type="NCBI Taxonomy" id="7868"/>
    <lineage>
        <taxon>Eukaryota</taxon>
        <taxon>Metazoa</taxon>
        <taxon>Chordata</taxon>
        <taxon>Craniata</taxon>
        <taxon>Vertebrata</taxon>
        <taxon>Chondrichthyes</taxon>
        <taxon>Holocephali</taxon>
        <taxon>Chimaeriformes</taxon>
        <taxon>Callorhinchidae</taxon>
        <taxon>Callorhinchus</taxon>
    </lineage>
</organism>
<feature type="region of interest" description="Disordered" evidence="9">
    <location>
        <begin position="208"/>
        <end position="273"/>
    </location>
</feature>
<dbReference type="Pfam" id="PF11938">
    <property type="entry name" value="DUF3456"/>
    <property type="match status" value="1"/>
</dbReference>
<feature type="compositionally biased region" description="Basic residues" evidence="9">
    <location>
        <begin position="222"/>
        <end position="236"/>
    </location>
</feature>
<evidence type="ECO:0000256" key="4">
    <source>
        <dbReference type="ARBA" id="ARBA00022729"/>
    </source>
</evidence>
<keyword evidence="6" id="KW-0391">Immunity</keyword>
<evidence type="ECO:0000256" key="10">
    <source>
        <dbReference type="SAM" id="SignalP"/>
    </source>
</evidence>
<comment type="subcellular location">
    <subcellularLocation>
        <location evidence="1">Endoplasmic reticulum</location>
    </subcellularLocation>
</comment>
<dbReference type="PANTHER" id="PTHR15382">
    <property type="entry name" value="CTG4A-RELATED"/>
    <property type="match status" value="1"/>
</dbReference>
<keyword evidence="7" id="KW-0143">Chaperone</keyword>
<keyword evidence="5" id="KW-0256">Endoplasmic reticulum</keyword>
<keyword evidence="3" id="KW-0399">Innate immunity</keyword>
<evidence type="ECO:0000256" key="2">
    <source>
        <dbReference type="ARBA" id="ARBA00007285"/>
    </source>
</evidence>
<protein>
    <recommendedName>
        <fullName evidence="8">Protein canopy homolog 3</fullName>
    </recommendedName>
</protein>
<proteinExistence type="evidence at transcript level"/>
<evidence type="ECO:0000256" key="1">
    <source>
        <dbReference type="ARBA" id="ARBA00004240"/>
    </source>
</evidence>
<evidence type="ECO:0000256" key="7">
    <source>
        <dbReference type="ARBA" id="ARBA00023186"/>
    </source>
</evidence>
<dbReference type="GO" id="GO:0045087">
    <property type="term" value="P:innate immune response"/>
    <property type="evidence" value="ECO:0007669"/>
    <property type="project" value="UniProtKB-KW"/>
</dbReference>
<feature type="domain" description="DUF3456" evidence="11">
    <location>
        <begin position="32"/>
        <end position="190"/>
    </location>
</feature>
<feature type="signal peptide" evidence="10">
    <location>
        <begin position="1"/>
        <end position="20"/>
    </location>
</feature>
<dbReference type="PANTHER" id="PTHR15382:SF2">
    <property type="entry name" value="PROTEIN CANOPY HOMOLOG 3"/>
    <property type="match status" value="1"/>
</dbReference>
<evidence type="ECO:0000256" key="9">
    <source>
        <dbReference type="SAM" id="MobiDB-lite"/>
    </source>
</evidence>
<keyword evidence="4 10" id="KW-0732">Signal</keyword>
<dbReference type="AlphaFoldDB" id="V9KZY1"/>
<evidence type="ECO:0000256" key="8">
    <source>
        <dbReference type="ARBA" id="ARBA00039470"/>
    </source>
</evidence>
<name>V9KZY1_CALMI</name>
<dbReference type="EMBL" id="JW871905">
    <property type="protein sequence ID" value="AFP04423.1"/>
    <property type="molecule type" value="mRNA"/>
</dbReference>
<evidence type="ECO:0000256" key="6">
    <source>
        <dbReference type="ARBA" id="ARBA00022859"/>
    </source>
</evidence>
<dbReference type="InterPro" id="IPR021852">
    <property type="entry name" value="DUF3456"/>
</dbReference>
<dbReference type="GO" id="GO:0005783">
    <property type="term" value="C:endoplasmic reticulum"/>
    <property type="evidence" value="ECO:0007669"/>
    <property type="project" value="UniProtKB-SubCell"/>
</dbReference>
<sequence length="273" mass="31663">MLTSPELLTALLLLSSAVWAADDSEWVKLPDKCEVCKFLSVELKSAFEETGKTNEVIDTKYGFLEGKGSKIKYRHSDIRLIEVTENICNRLLQYNLHKERSGSNRFAKGMSETFQTLHGLVHKGVKVVMDIPYELWNETSAEVSDMKKQCDVMLEEFEDVIEDWYKNHQEDDLTHFLCEQHVLKSHEKECLKEVWTVQKGDLEAIDEKKKKKKKKTNDGKKKKEGIKKKGKKMKEVKKREEGEDSDQEQGHNSSSDEENIQQETPLFHKPDEL</sequence>
<feature type="chain" id="PRO_5004778166" description="Protein canopy homolog 3" evidence="10">
    <location>
        <begin position="21"/>
        <end position="273"/>
    </location>
</feature>
<accession>V9KZY1</accession>
<reference evidence="12" key="1">
    <citation type="journal article" date="2014" name="Nature">
        <title>Elephant shark genome provides unique insights into gnathostome evolution.</title>
        <authorList>
            <consortium name="International Elephant Shark Genome Sequencing Consortium"/>
            <person name="Venkatesh B."/>
            <person name="Lee A.P."/>
            <person name="Ravi V."/>
            <person name="Maurya A.K."/>
            <person name="Lian M.M."/>
            <person name="Swann J.B."/>
            <person name="Ohta Y."/>
            <person name="Flajnik M.F."/>
            <person name="Sutoh Y."/>
            <person name="Kasahara M."/>
            <person name="Hoon S."/>
            <person name="Gangu V."/>
            <person name="Roy S.W."/>
            <person name="Irimia M."/>
            <person name="Korzh V."/>
            <person name="Kondrychyn I."/>
            <person name="Lim Z.W."/>
            <person name="Tay B.H."/>
            <person name="Tohari S."/>
            <person name="Kong K.W."/>
            <person name="Ho S."/>
            <person name="Lorente-Galdos B."/>
            <person name="Quilez J."/>
            <person name="Marques-Bonet T."/>
            <person name="Raney B.J."/>
            <person name="Ingham P.W."/>
            <person name="Tay A."/>
            <person name="Hillier L.W."/>
            <person name="Minx P."/>
            <person name="Boehm T."/>
            <person name="Wilson R.K."/>
            <person name="Brenner S."/>
            <person name="Warren W.C."/>
        </authorList>
    </citation>
    <scope>NUCLEOTIDE SEQUENCE</scope>
    <source>
        <tissue evidence="12">Spleen</tissue>
    </source>
</reference>
<evidence type="ECO:0000259" key="11">
    <source>
        <dbReference type="Pfam" id="PF11938"/>
    </source>
</evidence>
<evidence type="ECO:0000256" key="5">
    <source>
        <dbReference type="ARBA" id="ARBA00022824"/>
    </source>
</evidence>